<dbReference type="RefSeq" id="WP_130650385.1">
    <property type="nucleotide sequence ID" value="NZ_BMHA01000012.1"/>
</dbReference>
<dbReference type="InterPro" id="IPR037171">
    <property type="entry name" value="NagB/RpiA_transferase-like"/>
</dbReference>
<dbReference type="EMBL" id="BMHA01000012">
    <property type="protein sequence ID" value="GGI08586.1"/>
    <property type="molecule type" value="Genomic_DNA"/>
</dbReference>
<evidence type="ECO:0000256" key="3">
    <source>
        <dbReference type="ARBA" id="ARBA00004961"/>
    </source>
</evidence>
<dbReference type="InterPro" id="IPR006148">
    <property type="entry name" value="Glc/Gal-6P_isomerase"/>
</dbReference>
<dbReference type="PANTHER" id="PTHR11054">
    <property type="entry name" value="6-PHOSPHOGLUCONOLACTONASE"/>
    <property type="match status" value="1"/>
</dbReference>
<comment type="similarity">
    <text evidence="4 7">Belongs to the glucosamine/galactosamine-6-phosphate isomerase family. 6-phosphogluconolactonase subfamily.</text>
</comment>
<dbReference type="GO" id="GO:0005975">
    <property type="term" value="P:carbohydrate metabolic process"/>
    <property type="evidence" value="ECO:0007669"/>
    <property type="project" value="UniProtKB-UniRule"/>
</dbReference>
<reference evidence="9" key="1">
    <citation type="journal article" date="2014" name="Int. J. Syst. Evol. Microbiol.">
        <title>Complete genome sequence of Corynebacterium casei LMG S-19264T (=DSM 44701T), isolated from a smear-ripened cheese.</title>
        <authorList>
            <consortium name="US DOE Joint Genome Institute (JGI-PGF)"/>
            <person name="Walter F."/>
            <person name="Albersmeier A."/>
            <person name="Kalinowski J."/>
            <person name="Ruckert C."/>
        </authorList>
    </citation>
    <scope>NUCLEOTIDE SEQUENCE</scope>
    <source>
        <strain evidence="9">CGMCC 1.14988</strain>
    </source>
</reference>
<gene>
    <name evidence="7" type="primary">pgl</name>
    <name evidence="9" type="ORF">GCM10011354_29820</name>
</gene>
<dbReference type="UniPathway" id="UPA00115">
    <property type="reaction ID" value="UER00409"/>
</dbReference>
<evidence type="ECO:0000256" key="1">
    <source>
        <dbReference type="ARBA" id="ARBA00000832"/>
    </source>
</evidence>
<evidence type="ECO:0000256" key="5">
    <source>
        <dbReference type="ARBA" id="ARBA00013198"/>
    </source>
</evidence>
<keyword evidence="7" id="KW-0378">Hydrolase</keyword>
<dbReference type="PANTHER" id="PTHR11054:SF0">
    <property type="entry name" value="6-PHOSPHOGLUCONOLACTONASE"/>
    <property type="match status" value="1"/>
</dbReference>
<keyword evidence="10" id="KW-1185">Reference proteome</keyword>
<dbReference type="Proteomes" id="UP000650511">
    <property type="component" value="Unassembled WGS sequence"/>
</dbReference>
<name>A0A8J3EVP8_9ACTN</name>
<comment type="catalytic activity">
    <reaction evidence="1 7">
        <text>6-phospho-D-glucono-1,5-lactone + H2O = 6-phospho-D-gluconate + H(+)</text>
        <dbReference type="Rhea" id="RHEA:12556"/>
        <dbReference type="ChEBI" id="CHEBI:15377"/>
        <dbReference type="ChEBI" id="CHEBI:15378"/>
        <dbReference type="ChEBI" id="CHEBI:57955"/>
        <dbReference type="ChEBI" id="CHEBI:58759"/>
        <dbReference type="EC" id="3.1.1.31"/>
    </reaction>
</comment>
<dbReference type="EC" id="3.1.1.31" evidence="5 7"/>
<dbReference type="OrthoDB" id="9810967at2"/>
<evidence type="ECO:0000313" key="9">
    <source>
        <dbReference type="EMBL" id="GGI08586.1"/>
    </source>
</evidence>
<evidence type="ECO:0000256" key="2">
    <source>
        <dbReference type="ARBA" id="ARBA00002681"/>
    </source>
</evidence>
<dbReference type="AlphaFoldDB" id="A0A8J3EVP8"/>
<protein>
    <recommendedName>
        <fullName evidence="6 7">6-phosphogluconolactonase</fullName>
        <shortName evidence="7">6PGL</shortName>
        <ecNumber evidence="5 7">3.1.1.31</ecNumber>
    </recommendedName>
</protein>
<dbReference type="GO" id="GO:0017057">
    <property type="term" value="F:6-phosphogluconolactonase activity"/>
    <property type="evidence" value="ECO:0007669"/>
    <property type="project" value="UniProtKB-UniRule"/>
</dbReference>
<comment type="caution">
    <text evidence="9">The sequence shown here is derived from an EMBL/GenBank/DDBJ whole genome shotgun (WGS) entry which is preliminary data.</text>
</comment>
<evidence type="ECO:0000313" key="10">
    <source>
        <dbReference type="Proteomes" id="UP000650511"/>
    </source>
</evidence>
<comment type="function">
    <text evidence="2 7">Hydrolysis of 6-phosphogluconolactone to 6-phosphogluconate.</text>
</comment>
<comment type="pathway">
    <text evidence="3 7">Carbohydrate degradation; pentose phosphate pathway; D-ribulose 5-phosphate from D-glucose 6-phosphate (oxidative stage): step 2/3.</text>
</comment>
<evidence type="ECO:0000256" key="6">
    <source>
        <dbReference type="ARBA" id="ARBA00020337"/>
    </source>
</evidence>
<proteinExistence type="inferred from homology"/>
<reference evidence="9" key="2">
    <citation type="submission" date="2020-09" db="EMBL/GenBank/DDBJ databases">
        <authorList>
            <person name="Sun Q."/>
            <person name="Zhou Y."/>
        </authorList>
    </citation>
    <scope>NUCLEOTIDE SEQUENCE</scope>
    <source>
        <strain evidence="9">CGMCC 1.14988</strain>
    </source>
</reference>
<dbReference type="SUPFAM" id="SSF100950">
    <property type="entry name" value="NagB/RpiA/CoA transferase-like"/>
    <property type="match status" value="1"/>
</dbReference>
<dbReference type="NCBIfam" id="TIGR01198">
    <property type="entry name" value="pgl"/>
    <property type="match status" value="1"/>
</dbReference>
<dbReference type="InterPro" id="IPR039104">
    <property type="entry name" value="6PGL"/>
</dbReference>
<dbReference type="GO" id="GO:0006098">
    <property type="term" value="P:pentose-phosphate shunt"/>
    <property type="evidence" value="ECO:0007669"/>
    <property type="project" value="UniProtKB-UniPathway"/>
</dbReference>
<accession>A0A8J3EVP8</accession>
<dbReference type="Pfam" id="PF01182">
    <property type="entry name" value="Glucosamine_iso"/>
    <property type="match status" value="1"/>
</dbReference>
<feature type="domain" description="Glucosamine/galactosamine-6-phosphate isomerase" evidence="8">
    <location>
        <begin position="9"/>
        <end position="200"/>
    </location>
</feature>
<dbReference type="Gene3D" id="3.40.50.1360">
    <property type="match status" value="1"/>
</dbReference>
<evidence type="ECO:0000256" key="4">
    <source>
        <dbReference type="ARBA" id="ARBA00010662"/>
    </source>
</evidence>
<organism evidence="9 10">
    <name type="scientific">Egicoccus halophilus</name>
    <dbReference type="NCBI Taxonomy" id="1670830"/>
    <lineage>
        <taxon>Bacteria</taxon>
        <taxon>Bacillati</taxon>
        <taxon>Actinomycetota</taxon>
        <taxon>Nitriliruptoria</taxon>
        <taxon>Egicoccales</taxon>
        <taxon>Egicoccaceae</taxon>
        <taxon>Egicoccus</taxon>
    </lineage>
</organism>
<evidence type="ECO:0000256" key="7">
    <source>
        <dbReference type="RuleBase" id="RU365095"/>
    </source>
</evidence>
<sequence length="231" mass="23724">MRIEILAPAVLADHVAGRVAASLRAAAQARGQATLAVSGGRTPGRLLARLAAQPVPWDRLHVFQVDERVAPDGDPARNLTGLRAALLDHVPLPAAQAHALPVEADDLDAAAAGYADVLRTVAGAPPVLDVVLLGLGSDGHTASLVPGDPAVEVVDREVVRTGTYQGHRRLTLTRPVLDAARERFWLVTGGDKAVVAATLAGGGGDLVAGRLRRDGAVLFLDPPAAAGVHSA</sequence>
<evidence type="ECO:0000259" key="8">
    <source>
        <dbReference type="Pfam" id="PF01182"/>
    </source>
</evidence>
<dbReference type="InterPro" id="IPR005900">
    <property type="entry name" value="6-phosphogluconolactonase_DevB"/>
</dbReference>